<dbReference type="InParanoid" id="A0A0C3J8C9"/>
<dbReference type="HOGENOM" id="CLU_189341_0_0_1"/>
<reference evidence="2" key="2">
    <citation type="submission" date="2015-01" db="EMBL/GenBank/DDBJ databases">
        <title>Evolutionary Origins and Diversification of the Mycorrhizal Mutualists.</title>
        <authorList>
            <consortium name="DOE Joint Genome Institute"/>
            <consortium name="Mycorrhizal Genomics Consortium"/>
            <person name="Kohler A."/>
            <person name="Kuo A."/>
            <person name="Nagy L.G."/>
            <person name="Floudas D."/>
            <person name="Copeland A."/>
            <person name="Barry K.W."/>
            <person name="Cichocki N."/>
            <person name="Veneault-Fourrey C."/>
            <person name="LaButti K."/>
            <person name="Lindquist E.A."/>
            <person name="Lipzen A."/>
            <person name="Lundell T."/>
            <person name="Morin E."/>
            <person name="Murat C."/>
            <person name="Riley R."/>
            <person name="Ohm R."/>
            <person name="Sun H."/>
            <person name="Tunlid A."/>
            <person name="Henrissat B."/>
            <person name="Grigoriev I.V."/>
            <person name="Hibbett D.S."/>
            <person name="Martin F."/>
        </authorList>
    </citation>
    <scope>NUCLEOTIDE SEQUENCE [LARGE SCALE GENOMIC DNA]</scope>
    <source>
        <strain evidence="2">Marx 270</strain>
    </source>
</reference>
<evidence type="ECO:0000313" key="2">
    <source>
        <dbReference type="Proteomes" id="UP000054217"/>
    </source>
</evidence>
<dbReference type="Proteomes" id="UP000054217">
    <property type="component" value="Unassembled WGS sequence"/>
</dbReference>
<evidence type="ECO:0000313" key="1">
    <source>
        <dbReference type="EMBL" id="KIN93931.1"/>
    </source>
</evidence>
<keyword evidence="2" id="KW-1185">Reference proteome</keyword>
<reference evidence="1 2" key="1">
    <citation type="submission" date="2014-04" db="EMBL/GenBank/DDBJ databases">
        <authorList>
            <consortium name="DOE Joint Genome Institute"/>
            <person name="Kuo A."/>
            <person name="Kohler A."/>
            <person name="Costa M.D."/>
            <person name="Nagy L.G."/>
            <person name="Floudas D."/>
            <person name="Copeland A."/>
            <person name="Barry K.W."/>
            <person name="Cichocki N."/>
            <person name="Veneault-Fourrey C."/>
            <person name="LaButti K."/>
            <person name="Lindquist E.A."/>
            <person name="Lipzen A."/>
            <person name="Lundell T."/>
            <person name="Morin E."/>
            <person name="Murat C."/>
            <person name="Sun H."/>
            <person name="Tunlid A."/>
            <person name="Henrissat B."/>
            <person name="Grigoriev I.V."/>
            <person name="Hibbett D.S."/>
            <person name="Martin F."/>
            <person name="Nordberg H.P."/>
            <person name="Cantor M.N."/>
            <person name="Hua S.X."/>
        </authorList>
    </citation>
    <scope>NUCLEOTIDE SEQUENCE [LARGE SCALE GENOMIC DNA]</scope>
    <source>
        <strain evidence="1 2">Marx 270</strain>
    </source>
</reference>
<gene>
    <name evidence="1" type="ORF">M404DRAFT_1008670</name>
</gene>
<proteinExistence type="predicted"/>
<dbReference type="EMBL" id="KN832124">
    <property type="protein sequence ID" value="KIN93931.1"/>
    <property type="molecule type" value="Genomic_DNA"/>
</dbReference>
<organism evidence="1 2">
    <name type="scientific">Pisolithus tinctorius Marx 270</name>
    <dbReference type="NCBI Taxonomy" id="870435"/>
    <lineage>
        <taxon>Eukaryota</taxon>
        <taxon>Fungi</taxon>
        <taxon>Dikarya</taxon>
        <taxon>Basidiomycota</taxon>
        <taxon>Agaricomycotina</taxon>
        <taxon>Agaricomycetes</taxon>
        <taxon>Agaricomycetidae</taxon>
        <taxon>Boletales</taxon>
        <taxon>Sclerodermatineae</taxon>
        <taxon>Pisolithaceae</taxon>
        <taxon>Pisolithus</taxon>
    </lineage>
</organism>
<accession>A0A0C3J8C9</accession>
<sequence>MRVAVEGYTVCLSPFTNSKSIHHATTRSNDAHIRICRAYPRCRDILVLVLRTSAKRVHGQKQLHRRLRRQGEGIVVVVGDSR</sequence>
<dbReference type="AlphaFoldDB" id="A0A0C3J8C9"/>
<name>A0A0C3J8C9_PISTI</name>
<protein>
    <submittedName>
        <fullName evidence="1">Uncharacterized protein</fullName>
    </submittedName>
</protein>